<keyword evidence="4 12" id="KW-0548">Nucleotidyltransferase</keyword>
<evidence type="ECO:0000259" key="10">
    <source>
        <dbReference type="Pfam" id="PF06144"/>
    </source>
</evidence>
<evidence type="ECO:0000256" key="5">
    <source>
        <dbReference type="ARBA" id="ARBA00022705"/>
    </source>
</evidence>
<proteinExistence type="inferred from homology"/>
<evidence type="ECO:0000313" key="13">
    <source>
        <dbReference type="Proteomes" id="UP001204445"/>
    </source>
</evidence>
<dbReference type="Gene3D" id="1.10.8.60">
    <property type="match status" value="1"/>
</dbReference>
<dbReference type="Gene3D" id="3.40.50.300">
    <property type="entry name" value="P-loop containing nucleotide triphosphate hydrolases"/>
    <property type="match status" value="1"/>
</dbReference>
<gene>
    <name evidence="12" type="ORF">J2T55_001994</name>
</gene>
<evidence type="ECO:0000313" key="12">
    <source>
        <dbReference type="EMBL" id="MCS3903962.1"/>
    </source>
</evidence>
<dbReference type="InterPro" id="IPR005790">
    <property type="entry name" value="DNA_polIII_delta"/>
</dbReference>
<dbReference type="NCBIfam" id="TIGR01128">
    <property type="entry name" value="holA"/>
    <property type="match status" value="1"/>
</dbReference>
<dbReference type="InterPro" id="IPR027417">
    <property type="entry name" value="P-loop_NTPase"/>
</dbReference>
<evidence type="ECO:0000256" key="4">
    <source>
        <dbReference type="ARBA" id="ARBA00022695"/>
    </source>
</evidence>
<keyword evidence="6" id="KW-0239">DNA-directed DNA polymerase</keyword>
<evidence type="ECO:0000259" key="11">
    <source>
        <dbReference type="Pfam" id="PF21694"/>
    </source>
</evidence>
<dbReference type="RefSeq" id="WP_259055965.1">
    <property type="nucleotide sequence ID" value="NZ_JANUCT010000014.1"/>
</dbReference>
<dbReference type="AlphaFoldDB" id="A0AAE3HNL7"/>
<feature type="domain" description="DNA polymerase III delta subunit-like C-terminal" evidence="11">
    <location>
        <begin position="212"/>
        <end position="313"/>
    </location>
</feature>
<evidence type="ECO:0000256" key="2">
    <source>
        <dbReference type="ARBA" id="ARBA00017703"/>
    </source>
</evidence>
<evidence type="ECO:0000256" key="1">
    <source>
        <dbReference type="ARBA" id="ARBA00012417"/>
    </source>
</evidence>
<dbReference type="InterPro" id="IPR008921">
    <property type="entry name" value="DNA_pol3_clamp-load_cplx_C"/>
</dbReference>
<comment type="catalytic activity">
    <reaction evidence="8">
        <text>DNA(n) + a 2'-deoxyribonucleoside 5'-triphosphate = DNA(n+1) + diphosphate</text>
        <dbReference type="Rhea" id="RHEA:22508"/>
        <dbReference type="Rhea" id="RHEA-COMP:17339"/>
        <dbReference type="Rhea" id="RHEA-COMP:17340"/>
        <dbReference type="ChEBI" id="CHEBI:33019"/>
        <dbReference type="ChEBI" id="CHEBI:61560"/>
        <dbReference type="ChEBI" id="CHEBI:173112"/>
        <dbReference type="EC" id="2.7.7.7"/>
    </reaction>
</comment>
<sequence>MRLKAEQLSAHLRKGLAPVYLVSGDEPLQHMETCDAIRAAARAQGFNERQVLEVERGFNWDSLAQEAAALSLFAEQRLIELRMGSGPGTEGGKVLAEYCSQPPADTILLVSSARIDNRSQQSKWFKAIDQAGVTISVWPVDMAQLPRWISQRCRDRGLNIDNDAAELIAQKVEGNLLAAAQEIEKLRLLTDDNARVDVEAVVAAVADSARYDAFALINSAYNGDLPRALRMLYGLRAEGIEAIAIYGALMWQLRRTCTLAHARTSGQSEAALFKQYRIFDKQQGPFKQIFRRHSATELDRLLHAGGRIDAQLKGYAGGDPWQSLGWLLARLAGYDSLPSMQ</sequence>
<accession>A0AAE3HNL7</accession>
<dbReference type="EC" id="2.7.7.7" evidence="1 9"/>
<dbReference type="GO" id="GO:0009360">
    <property type="term" value="C:DNA polymerase III complex"/>
    <property type="evidence" value="ECO:0007669"/>
    <property type="project" value="UniProtKB-UniRule"/>
</dbReference>
<evidence type="ECO:0000256" key="6">
    <source>
        <dbReference type="ARBA" id="ARBA00022932"/>
    </source>
</evidence>
<keyword evidence="5" id="KW-0235">DNA replication</keyword>
<dbReference type="InterPro" id="IPR010372">
    <property type="entry name" value="DNA_pol3_delta_N"/>
</dbReference>
<dbReference type="Pfam" id="PF06144">
    <property type="entry name" value="DNA_pol3_delta"/>
    <property type="match status" value="1"/>
</dbReference>
<dbReference type="GO" id="GO:0003887">
    <property type="term" value="F:DNA-directed DNA polymerase activity"/>
    <property type="evidence" value="ECO:0007669"/>
    <property type="project" value="UniProtKB-UniRule"/>
</dbReference>
<evidence type="ECO:0000256" key="9">
    <source>
        <dbReference type="NCBIfam" id="TIGR01128"/>
    </source>
</evidence>
<organism evidence="12 13">
    <name type="scientific">Methylohalomonas lacus</name>
    <dbReference type="NCBI Taxonomy" id="398773"/>
    <lineage>
        <taxon>Bacteria</taxon>
        <taxon>Pseudomonadati</taxon>
        <taxon>Pseudomonadota</taxon>
        <taxon>Gammaproteobacteria</taxon>
        <taxon>Methylohalomonadales</taxon>
        <taxon>Methylohalomonadaceae</taxon>
        <taxon>Methylohalomonas</taxon>
    </lineage>
</organism>
<keyword evidence="3 12" id="KW-0808">Transferase</keyword>
<comment type="caution">
    <text evidence="12">The sequence shown here is derived from an EMBL/GenBank/DDBJ whole genome shotgun (WGS) entry which is preliminary data.</text>
</comment>
<dbReference type="PANTHER" id="PTHR34388">
    <property type="entry name" value="DNA POLYMERASE III SUBUNIT DELTA"/>
    <property type="match status" value="1"/>
</dbReference>
<evidence type="ECO:0000256" key="7">
    <source>
        <dbReference type="ARBA" id="ARBA00034754"/>
    </source>
</evidence>
<dbReference type="SUPFAM" id="SSF52540">
    <property type="entry name" value="P-loop containing nucleoside triphosphate hydrolases"/>
    <property type="match status" value="1"/>
</dbReference>
<dbReference type="Proteomes" id="UP001204445">
    <property type="component" value="Unassembled WGS sequence"/>
</dbReference>
<comment type="similarity">
    <text evidence="7">Belongs to the DNA polymerase HolA subunit family.</text>
</comment>
<keyword evidence="13" id="KW-1185">Reference proteome</keyword>
<dbReference type="PANTHER" id="PTHR34388:SF1">
    <property type="entry name" value="DNA POLYMERASE III SUBUNIT DELTA"/>
    <property type="match status" value="1"/>
</dbReference>
<dbReference type="CDD" id="cd18138">
    <property type="entry name" value="HLD_clamp_pol_III_delta"/>
    <property type="match status" value="1"/>
</dbReference>
<dbReference type="Gene3D" id="1.20.272.10">
    <property type="match status" value="1"/>
</dbReference>
<evidence type="ECO:0000256" key="8">
    <source>
        <dbReference type="ARBA" id="ARBA00049244"/>
    </source>
</evidence>
<protein>
    <recommendedName>
        <fullName evidence="2 9">DNA polymerase III subunit delta</fullName>
        <ecNumber evidence="1 9">2.7.7.7</ecNumber>
    </recommendedName>
</protein>
<dbReference type="SUPFAM" id="SSF48019">
    <property type="entry name" value="post-AAA+ oligomerization domain-like"/>
    <property type="match status" value="1"/>
</dbReference>
<dbReference type="InterPro" id="IPR048466">
    <property type="entry name" value="DNA_pol3_delta-like_C"/>
</dbReference>
<name>A0AAE3HNL7_9GAMM</name>
<dbReference type="Pfam" id="PF21694">
    <property type="entry name" value="DNA_pol3_delta_C"/>
    <property type="match status" value="1"/>
</dbReference>
<feature type="domain" description="DNA polymerase III delta N-terminal" evidence="10">
    <location>
        <begin position="20"/>
        <end position="134"/>
    </location>
</feature>
<dbReference type="GO" id="GO:0003677">
    <property type="term" value="F:DNA binding"/>
    <property type="evidence" value="ECO:0007669"/>
    <property type="project" value="InterPro"/>
</dbReference>
<reference evidence="12" key="1">
    <citation type="submission" date="2022-08" db="EMBL/GenBank/DDBJ databases">
        <title>Genomic Encyclopedia of Type Strains, Phase III (KMG-III): the genomes of soil and plant-associated and newly described type strains.</title>
        <authorList>
            <person name="Whitman W."/>
        </authorList>
    </citation>
    <scope>NUCLEOTIDE SEQUENCE</scope>
    <source>
        <strain evidence="12">HMT 1</strain>
    </source>
</reference>
<dbReference type="EMBL" id="JANUCT010000014">
    <property type="protein sequence ID" value="MCS3903962.1"/>
    <property type="molecule type" value="Genomic_DNA"/>
</dbReference>
<evidence type="ECO:0000256" key="3">
    <source>
        <dbReference type="ARBA" id="ARBA00022679"/>
    </source>
</evidence>
<dbReference type="GO" id="GO:0006261">
    <property type="term" value="P:DNA-templated DNA replication"/>
    <property type="evidence" value="ECO:0007669"/>
    <property type="project" value="TreeGrafter"/>
</dbReference>